<dbReference type="SUPFAM" id="SSF109604">
    <property type="entry name" value="HD-domain/PDEase-like"/>
    <property type="match status" value="1"/>
</dbReference>
<dbReference type="PANTHER" id="PTHR36442">
    <property type="entry name" value="CYCLIC-DI-AMP PHOSPHODIESTERASE PGPH"/>
    <property type="match status" value="1"/>
</dbReference>
<dbReference type="EMBL" id="PGTK01000001">
    <property type="protein sequence ID" value="PJF32121.1"/>
    <property type="molecule type" value="Genomic_DNA"/>
</dbReference>
<gene>
    <name evidence="3" type="ORF">CUN51_00390</name>
</gene>
<dbReference type="InterPro" id="IPR052722">
    <property type="entry name" value="PgpH_phosphodiesterase"/>
</dbReference>
<feature type="transmembrane region" description="Helical" evidence="1">
    <location>
        <begin position="364"/>
        <end position="383"/>
    </location>
</feature>
<protein>
    <recommendedName>
        <fullName evidence="2">HD domain-containing protein</fullName>
    </recommendedName>
</protein>
<dbReference type="InterPro" id="IPR006675">
    <property type="entry name" value="HDIG_dom"/>
</dbReference>
<comment type="caution">
    <text evidence="3">The sequence shown here is derived from an EMBL/GenBank/DDBJ whole genome shotgun (WGS) entry which is preliminary data.</text>
</comment>
<dbReference type="InterPro" id="IPR003607">
    <property type="entry name" value="HD/PDEase_dom"/>
</dbReference>
<keyword evidence="1" id="KW-0812">Transmembrane</keyword>
<accession>A0A2M8P3J3</accession>
<dbReference type="SMART" id="SM00471">
    <property type="entry name" value="HDc"/>
    <property type="match status" value="1"/>
</dbReference>
<keyword evidence="1" id="KW-1133">Transmembrane helix</keyword>
<keyword evidence="1" id="KW-0472">Membrane</keyword>
<reference evidence="3 4" key="1">
    <citation type="submission" date="2017-11" db="EMBL/GenBank/DDBJ databases">
        <title>Evolution of Phototrophy in the Chloroflexi Phylum Driven by Horizontal Gene Transfer.</title>
        <authorList>
            <person name="Ward L.M."/>
            <person name="Hemp J."/>
            <person name="Shih P.M."/>
            <person name="Mcglynn S.E."/>
            <person name="Fischer W."/>
        </authorList>
    </citation>
    <scope>NUCLEOTIDE SEQUENCE [LARGE SCALE GENOMIC DNA]</scope>
    <source>
        <strain evidence="3">CP2_2F</strain>
    </source>
</reference>
<dbReference type="Pfam" id="PF07697">
    <property type="entry name" value="7TMR-HDED"/>
    <property type="match status" value="1"/>
</dbReference>
<dbReference type="InterPro" id="IPR011621">
    <property type="entry name" value="Metal-dep_PHydrolase_7TM_intra"/>
</dbReference>
<evidence type="ECO:0000313" key="3">
    <source>
        <dbReference type="EMBL" id="PJF32121.1"/>
    </source>
</evidence>
<dbReference type="Pfam" id="PF07698">
    <property type="entry name" value="7TM-7TMR_HD"/>
    <property type="match status" value="1"/>
</dbReference>
<dbReference type="Gene3D" id="1.10.3210.10">
    <property type="entry name" value="Hypothetical protein af1432"/>
    <property type="match status" value="1"/>
</dbReference>
<feature type="transmembrane region" description="Helical" evidence="1">
    <location>
        <begin position="266"/>
        <end position="286"/>
    </location>
</feature>
<feature type="transmembrane region" description="Helical" evidence="1">
    <location>
        <begin position="392"/>
        <end position="413"/>
    </location>
</feature>
<name>A0A2M8P3J3_9CHLR</name>
<dbReference type="InterPro" id="IPR011624">
    <property type="entry name" value="Metal-dep_PHydrolase_7TM_extra"/>
</dbReference>
<proteinExistence type="predicted"/>
<dbReference type="PROSITE" id="PS51831">
    <property type="entry name" value="HD"/>
    <property type="match status" value="1"/>
</dbReference>
<feature type="transmembrane region" description="Helical" evidence="1">
    <location>
        <begin position="298"/>
        <end position="319"/>
    </location>
</feature>
<dbReference type="AlphaFoldDB" id="A0A2M8P3J3"/>
<dbReference type="NCBIfam" id="TIGR00277">
    <property type="entry name" value="HDIG"/>
    <property type="match status" value="1"/>
</dbReference>
<sequence length="714" mass="78226">MPIRLLDRLPTWRQVQWALLGAIFLSAASALVAFTTLTPAEPVALSVGQVAPYDILAPISITYESEVLTRLARQAAADAVRDIYDPPNPSVLRQQVQHARKVLTYIENVRADPYGTLPQRVADLRAIEGFTFPDDLPATLLSLSDREWREVDAQVISLLERTMRDQIREDNLAEVYARLPNLVSFTVSETQATVIVNIVRNLIKPNAFLNEERTRAARRAAADAVQPVTRNFLQGQLVVRSGTLVTEADLEALTKLKLIQPPDQRLRILAGALMAVVLITMLGAIYARRYHPTLLENVPLLIFLGALFLIFLSGARLYTLPEYVISRAYPVAAFALIVVALTDARVAFAASSALALLIGLTLNASLELTVLAGAGSVAAILALRRAERLESYFVAGLVISGVNIVVGLLFGLLQNTTEPTRLLLVIPAGLLSGLLSAGLGLVGLYIGSILLNVPSSIKLLALSQPSQPLLQRLLREAPGTYQHSLQVANLAELAAERIGADAQLVRVGALYHDIGKLHAPLFFVENQAEGVNPHETLSPRDSARIIIAHVIEGERLARRERLPSVFIDFIRQHHGTTRTLYFYTKALEAANGDESAVNPAHFTYPGPRPRSREAAILMLADTSESVIRSKRTRDKQEIADVVQEIINSRLMEGQLDESGLTINDLRVIQEVFVSSLQGVFHPRITYPSLPPRETQEIKALPATALNPAEKRITP</sequence>
<dbReference type="PANTHER" id="PTHR36442:SF1">
    <property type="entry name" value="CYCLIC-DI-AMP PHOSPHODIESTERASE PGPH"/>
    <property type="match status" value="1"/>
</dbReference>
<feature type="transmembrane region" description="Helical" evidence="1">
    <location>
        <begin position="425"/>
        <end position="451"/>
    </location>
</feature>
<dbReference type="InterPro" id="IPR006674">
    <property type="entry name" value="HD_domain"/>
</dbReference>
<feature type="transmembrane region" description="Helical" evidence="1">
    <location>
        <begin position="15"/>
        <end position="37"/>
    </location>
</feature>
<dbReference type="Proteomes" id="UP000228921">
    <property type="component" value="Unassembled WGS sequence"/>
</dbReference>
<organism evidence="3 4">
    <name type="scientific">Candidatus Thermofonsia Clade 1 bacterium</name>
    <dbReference type="NCBI Taxonomy" id="2364210"/>
    <lineage>
        <taxon>Bacteria</taxon>
        <taxon>Bacillati</taxon>
        <taxon>Chloroflexota</taxon>
        <taxon>Candidatus Thermofontia</taxon>
        <taxon>Candidatus Thermofonsia Clade 1</taxon>
    </lineage>
</organism>
<dbReference type="CDD" id="cd00077">
    <property type="entry name" value="HDc"/>
    <property type="match status" value="1"/>
</dbReference>
<dbReference type="Pfam" id="PF01966">
    <property type="entry name" value="HD"/>
    <property type="match status" value="1"/>
</dbReference>
<feature type="transmembrane region" description="Helical" evidence="1">
    <location>
        <begin position="331"/>
        <end position="358"/>
    </location>
</feature>
<evidence type="ECO:0000259" key="2">
    <source>
        <dbReference type="PROSITE" id="PS51831"/>
    </source>
</evidence>
<evidence type="ECO:0000313" key="4">
    <source>
        <dbReference type="Proteomes" id="UP000228921"/>
    </source>
</evidence>
<evidence type="ECO:0000256" key="1">
    <source>
        <dbReference type="SAM" id="Phobius"/>
    </source>
</evidence>
<feature type="domain" description="HD" evidence="2">
    <location>
        <begin position="480"/>
        <end position="626"/>
    </location>
</feature>